<feature type="region of interest" description="Disordered" evidence="1">
    <location>
        <begin position="72"/>
        <end position="92"/>
    </location>
</feature>
<keyword evidence="2" id="KW-0472">Membrane</keyword>
<protein>
    <submittedName>
        <fullName evidence="3">Uncharacterized protein</fullName>
    </submittedName>
</protein>
<evidence type="ECO:0000256" key="1">
    <source>
        <dbReference type="SAM" id="MobiDB-lite"/>
    </source>
</evidence>
<accession>A0A164SN48</accession>
<comment type="caution">
    <text evidence="3">The sequence shown here is derived from an EMBL/GenBank/DDBJ whole genome shotgun (WGS) entry which is preliminary data.</text>
</comment>
<evidence type="ECO:0000313" key="3">
    <source>
        <dbReference type="EMBL" id="KZS09785.1"/>
    </source>
</evidence>
<evidence type="ECO:0000256" key="2">
    <source>
        <dbReference type="SAM" id="Phobius"/>
    </source>
</evidence>
<gene>
    <name evidence="3" type="ORF">APZ42_025905</name>
</gene>
<dbReference type="Proteomes" id="UP000076858">
    <property type="component" value="Unassembled WGS sequence"/>
</dbReference>
<keyword evidence="2" id="KW-0812">Transmembrane</keyword>
<evidence type="ECO:0000313" key="4">
    <source>
        <dbReference type="Proteomes" id="UP000076858"/>
    </source>
</evidence>
<dbReference type="EMBL" id="LRGB01001981">
    <property type="protein sequence ID" value="KZS09785.1"/>
    <property type="molecule type" value="Genomic_DNA"/>
</dbReference>
<keyword evidence="2" id="KW-1133">Transmembrane helix</keyword>
<feature type="transmembrane region" description="Helical" evidence="2">
    <location>
        <begin position="39"/>
        <end position="59"/>
    </location>
</feature>
<sequence length="92" mass="10368">MRQFGCPCSSSNFIKRRVDSSCLDPTDTLESQSQQQKGFSFSFSVMLFIFSTASASFCYKGQGKKMIFAKTHTRHQSEKISPDRSLIDPLLS</sequence>
<proteinExistence type="predicted"/>
<organism evidence="3 4">
    <name type="scientific">Daphnia magna</name>
    <dbReference type="NCBI Taxonomy" id="35525"/>
    <lineage>
        <taxon>Eukaryota</taxon>
        <taxon>Metazoa</taxon>
        <taxon>Ecdysozoa</taxon>
        <taxon>Arthropoda</taxon>
        <taxon>Crustacea</taxon>
        <taxon>Branchiopoda</taxon>
        <taxon>Diplostraca</taxon>
        <taxon>Cladocera</taxon>
        <taxon>Anomopoda</taxon>
        <taxon>Daphniidae</taxon>
        <taxon>Daphnia</taxon>
    </lineage>
</organism>
<name>A0A164SN48_9CRUS</name>
<dbReference type="AlphaFoldDB" id="A0A164SN48"/>
<keyword evidence="4" id="KW-1185">Reference proteome</keyword>
<feature type="compositionally biased region" description="Basic and acidic residues" evidence="1">
    <location>
        <begin position="75"/>
        <end position="86"/>
    </location>
</feature>
<reference evidence="3 4" key="1">
    <citation type="submission" date="2016-03" db="EMBL/GenBank/DDBJ databases">
        <title>EvidentialGene: Evidence-directed Construction of Genes on Genomes.</title>
        <authorList>
            <person name="Gilbert D.G."/>
            <person name="Choi J.-H."/>
            <person name="Mockaitis K."/>
            <person name="Colbourne J."/>
            <person name="Pfrender M."/>
        </authorList>
    </citation>
    <scope>NUCLEOTIDE SEQUENCE [LARGE SCALE GENOMIC DNA]</scope>
    <source>
        <strain evidence="3 4">Xinb3</strain>
        <tissue evidence="3">Complete organism</tissue>
    </source>
</reference>